<protein>
    <recommendedName>
        <fullName evidence="2">BTB domain-containing protein</fullName>
    </recommendedName>
</protein>
<dbReference type="PANTHER" id="PTHR47843">
    <property type="entry name" value="BTB DOMAIN-CONTAINING PROTEIN-RELATED"/>
    <property type="match status" value="1"/>
</dbReference>
<name>A0AAD4GXV6_ASPNN</name>
<gene>
    <name evidence="3" type="ORF">FE257_012536</name>
</gene>
<evidence type="ECO:0000313" key="3">
    <source>
        <dbReference type="EMBL" id="KAF9893125.1"/>
    </source>
</evidence>
<dbReference type="SUPFAM" id="SSF54695">
    <property type="entry name" value="POZ domain"/>
    <property type="match status" value="1"/>
</dbReference>
<dbReference type="CDD" id="cd18186">
    <property type="entry name" value="BTB_POZ_ZBTB_KLHL-like"/>
    <property type="match status" value="1"/>
</dbReference>
<dbReference type="PROSITE" id="PS50097">
    <property type="entry name" value="BTB"/>
    <property type="match status" value="1"/>
</dbReference>
<reference evidence="3" key="1">
    <citation type="journal article" date="2019" name="Beilstein J. Org. Chem.">
        <title>Nanangenines: drimane sesquiterpenoids as the dominant metabolite cohort of a novel Australian fungus, Aspergillus nanangensis.</title>
        <authorList>
            <person name="Lacey H.J."/>
            <person name="Gilchrist C.L.M."/>
            <person name="Crombie A."/>
            <person name="Kalaitzis J.A."/>
            <person name="Vuong D."/>
            <person name="Rutledge P.J."/>
            <person name="Turner P."/>
            <person name="Pitt J.I."/>
            <person name="Lacey E."/>
            <person name="Chooi Y.H."/>
            <person name="Piggott A.M."/>
        </authorList>
    </citation>
    <scope>NUCLEOTIDE SEQUENCE</scope>
    <source>
        <strain evidence="3">MST-FP2251</strain>
    </source>
</reference>
<dbReference type="AlphaFoldDB" id="A0AAD4GXV6"/>
<evidence type="ECO:0000256" key="1">
    <source>
        <dbReference type="SAM" id="MobiDB-lite"/>
    </source>
</evidence>
<organism evidence="3 4">
    <name type="scientific">Aspergillus nanangensis</name>
    <dbReference type="NCBI Taxonomy" id="2582783"/>
    <lineage>
        <taxon>Eukaryota</taxon>
        <taxon>Fungi</taxon>
        <taxon>Dikarya</taxon>
        <taxon>Ascomycota</taxon>
        <taxon>Pezizomycotina</taxon>
        <taxon>Eurotiomycetes</taxon>
        <taxon>Eurotiomycetidae</taxon>
        <taxon>Eurotiales</taxon>
        <taxon>Aspergillaceae</taxon>
        <taxon>Aspergillus</taxon>
        <taxon>Aspergillus subgen. Circumdati</taxon>
    </lineage>
</organism>
<comment type="caution">
    <text evidence="3">The sequence shown here is derived from an EMBL/GenBank/DDBJ whole genome shotgun (WGS) entry which is preliminary data.</text>
</comment>
<accession>A0AAD4GXV6</accession>
<dbReference type="Pfam" id="PF00651">
    <property type="entry name" value="BTB"/>
    <property type="match status" value="1"/>
</dbReference>
<feature type="region of interest" description="Disordered" evidence="1">
    <location>
        <begin position="87"/>
        <end position="106"/>
    </location>
</feature>
<sequence>MSPIVTLIVGQNQRFFVAHEELLFRSPFFAAILQDHFVDDEDDNPNKAVVLPDEEPEILSCVLEWLYKGDYYPRLLRVEGSNNNNSHPEWELENASDPNNTGGRGSSEATFFHSGIDDLVLRDTVVYCAAERYGLEELKRLALRKQGLQSGIPIDVILRSARFAYDNTPDSEFRLRAHYLAMIIRTRQIFKSSGTMQLEMEAGHKIFFDLFVAMCNHMDDLEEFGASKLPRMV</sequence>
<feature type="domain" description="BTB" evidence="2">
    <location>
        <begin position="5"/>
        <end position="70"/>
    </location>
</feature>
<dbReference type="EMBL" id="VCAU01000009">
    <property type="protein sequence ID" value="KAF9893125.1"/>
    <property type="molecule type" value="Genomic_DNA"/>
</dbReference>
<evidence type="ECO:0000313" key="4">
    <source>
        <dbReference type="Proteomes" id="UP001194746"/>
    </source>
</evidence>
<evidence type="ECO:0000259" key="2">
    <source>
        <dbReference type="PROSITE" id="PS50097"/>
    </source>
</evidence>
<proteinExistence type="predicted"/>
<dbReference type="Proteomes" id="UP001194746">
    <property type="component" value="Unassembled WGS sequence"/>
</dbReference>
<dbReference type="PANTHER" id="PTHR47843:SF7">
    <property type="entry name" value="BTB DOMAIN-CONTAINING PROTEIN"/>
    <property type="match status" value="1"/>
</dbReference>
<dbReference type="Gene3D" id="3.30.710.10">
    <property type="entry name" value="Potassium Channel Kv1.1, Chain A"/>
    <property type="match status" value="1"/>
</dbReference>
<reference evidence="3" key="2">
    <citation type="submission" date="2020-02" db="EMBL/GenBank/DDBJ databases">
        <authorList>
            <person name="Gilchrist C.L.M."/>
            <person name="Chooi Y.-H."/>
        </authorList>
    </citation>
    <scope>NUCLEOTIDE SEQUENCE</scope>
    <source>
        <strain evidence="3">MST-FP2251</strain>
    </source>
</reference>
<dbReference type="InterPro" id="IPR000210">
    <property type="entry name" value="BTB/POZ_dom"/>
</dbReference>
<dbReference type="InterPro" id="IPR011333">
    <property type="entry name" value="SKP1/BTB/POZ_sf"/>
</dbReference>
<keyword evidence="4" id="KW-1185">Reference proteome</keyword>